<comment type="caution">
    <text evidence="3">The sequence shown here is derived from an EMBL/GenBank/DDBJ whole genome shotgun (WGS) entry which is preliminary data.</text>
</comment>
<dbReference type="EMBL" id="CAAALY010279401">
    <property type="protein sequence ID" value="VEL43186.1"/>
    <property type="molecule type" value="Genomic_DNA"/>
</dbReference>
<gene>
    <name evidence="3" type="ORF">PXEA_LOCUS36626</name>
</gene>
<accession>A0A448XRM8</accession>
<dbReference type="InterPro" id="IPR001680">
    <property type="entry name" value="WD40_rpt"/>
</dbReference>
<dbReference type="SMART" id="SM00320">
    <property type="entry name" value="WD40"/>
    <property type="match status" value="2"/>
</dbReference>
<dbReference type="OrthoDB" id="2624652at2759"/>
<protein>
    <submittedName>
        <fullName evidence="3">Uncharacterized protein</fullName>
    </submittedName>
</protein>
<dbReference type="SUPFAM" id="SSF50978">
    <property type="entry name" value="WD40 repeat-like"/>
    <property type="match status" value="1"/>
</dbReference>
<dbReference type="Proteomes" id="UP000784294">
    <property type="component" value="Unassembled WGS sequence"/>
</dbReference>
<dbReference type="GO" id="GO:0090090">
    <property type="term" value="P:negative regulation of canonical Wnt signaling pathway"/>
    <property type="evidence" value="ECO:0007669"/>
    <property type="project" value="TreeGrafter"/>
</dbReference>
<dbReference type="GO" id="GO:0005634">
    <property type="term" value="C:nucleus"/>
    <property type="evidence" value="ECO:0007669"/>
    <property type="project" value="InterPro"/>
</dbReference>
<reference evidence="3" key="1">
    <citation type="submission" date="2018-11" db="EMBL/GenBank/DDBJ databases">
        <authorList>
            <consortium name="Pathogen Informatics"/>
        </authorList>
    </citation>
    <scope>NUCLEOTIDE SEQUENCE</scope>
</reference>
<keyword evidence="2" id="KW-0732">Signal</keyword>
<dbReference type="InterPro" id="IPR015943">
    <property type="entry name" value="WD40/YVTN_repeat-like_dom_sf"/>
</dbReference>
<comment type="similarity">
    <text evidence="1">Belongs to the WD repeat Groucho/TLE family.</text>
</comment>
<dbReference type="PANTHER" id="PTHR10814">
    <property type="entry name" value="TRANSDUCIN-LIKE ENHANCER PROTEIN"/>
    <property type="match status" value="1"/>
</dbReference>
<dbReference type="Pfam" id="PF00400">
    <property type="entry name" value="WD40"/>
    <property type="match status" value="1"/>
</dbReference>
<dbReference type="GO" id="GO:0003714">
    <property type="term" value="F:transcription corepressor activity"/>
    <property type="evidence" value="ECO:0007669"/>
    <property type="project" value="TreeGrafter"/>
</dbReference>
<organism evidence="3 4">
    <name type="scientific">Protopolystoma xenopodis</name>
    <dbReference type="NCBI Taxonomy" id="117903"/>
    <lineage>
        <taxon>Eukaryota</taxon>
        <taxon>Metazoa</taxon>
        <taxon>Spiralia</taxon>
        <taxon>Lophotrochozoa</taxon>
        <taxon>Platyhelminthes</taxon>
        <taxon>Monogenea</taxon>
        <taxon>Polyopisthocotylea</taxon>
        <taxon>Polystomatidea</taxon>
        <taxon>Polystomatidae</taxon>
        <taxon>Protopolystoma</taxon>
    </lineage>
</organism>
<feature type="signal peptide" evidence="2">
    <location>
        <begin position="1"/>
        <end position="16"/>
    </location>
</feature>
<dbReference type="InterPro" id="IPR036322">
    <property type="entry name" value="WD40_repeat_dom_sf"/>
</dbReference>
<feature type="chain" id="PRO_5019563146" evidence="2">
    <location>
        <begin position="17"/>
        <end position="178"/>
    </location>
</feature>
<dbReference type="InterPro" id="IPR009146">
    <property type="entry name" value="Groucho_enhance"/>
</dbReference>
<evidence type="ECO:0000256" key="2">
    <source>
        <dbReference type="SAM" id="SignalP"/>
    </source>
</evidence>
<dbReference type="GO" id="GO:0005667">
    <property type="term" value="C:transcription regulator complex"/>
    <property type="evidence" value="ECO:0007669"/>
    <property type="project" value="TreeGrafter"/>
</dbReference>
<dbReference type="PANTHER" id="PTHR10814:SF21">
    <property type="entry name" value="PROTEIN GROUCHO"/>
    <property type="match status" value="1"/>
</dbReference>
<evidence type="ECO:0000256" key="1">
    <source>
        <dbReference type="ARBA" id="ARBA00005969"/>
    </source>
</evidence>
<dbReference type="AlphaFoldDB" id="A0A448XRM8"/>
<evidence type="ECO:0000313" key="3">
    <source>
        <dbReference type="EMBL" id="VEL43186.1"/>
    </source>
</evidence>
<proteinExistence type="inferred from homology"/>
<keyword evidence="4" id="KW-1185">Reference proteome</keyword>
<evidence type="ECO:0000313" key="4">
    <source>
        <dbReference type="Proteomes" id="UP000784294"/>
    </source>
</evidence>
<name>A0A448XRM8_9PLAT</name>
<sequence>MAFLFLLQLSSSSLHAEPFMPYSFLVVDGQPPSPFPFPPDAFVGVGIPRNARPIHWLEHGEVVCAVTINNAAKHVYTGGKGCVKLWDLAALSSNADETASPLSTKACLSSLDCLQKENYIRSIKLTQDGRLLVVGGEVDKLSIWDIGGPVPRAKGELQATAPACYALAISPDGKLCFR</sequence>
<dbReference type="Gene3D" id="2.130.10.10">
    <property type="entry name" value="YVTN repeat-like/Quinoprotein amine dehydrogenase"/>
    <property type="match status" value="1"/>
</dbReference>